<reference evidence="2 3" key="1">
    <citation type="submission" date="2022-01" db="EMBL/GenBank/DDBJ databases">
        <authorList>
            <person name="Xiong W."/>
            <person name="Schranz E."/>
        </authorList>
    </citation>
    <scope>NUCLEOTIDE SEQUENCE [LARGE SCALE GENOMIC DNA]</scope>
</reference>
<name>A0AAU9P904_9ASTR</name>
<sequence length="119" mass="14044">MGSGEQFMSLYHHHHHHHHHHVMKKDDHKMNIPKGCVSVIVGLKGEEKKRFVIPVMYMNHPLFMELLKEAEEEYGFQHQGPITIPCHVKDFCNVQGLIDQDHNHLYHHNHHHPIGCFKD</sequence>
<dbReference type="Proteomes" id="UP001157418">
    <property type="component" value="Unassembled WGS sequence"/>
</dbReference>
<dbReference type="EMBL" id="CAKMRJ010005523">
    <property type="protein sequence ID" value="CAH1446624.1"/>
    <property type="molecule type" value="Genomic_DNA"/>
</dbReference>
<accession>A0AAU9P904</accession>
<dbReference type="AlphaFoldDB" id="A0AAU9P904"/>
<dbReference type="PANTHER" id="PTHR31374:SF15">
    <property type="entry name" value="AUXIN-RESPONSIVE PROTEIN SAUR32-LIKE"/>
    <property type="match status" value="1"/>
</dbReference>
<evidence type="ECO:0008006" key="4">
    <source>
        <dbReference type="Google" id="ProtNLM"/>
    </source>
</evidence>
<comment type="similarity">
    <text evidence="1">Belongs to the ARG7 family.</text>
</comment>
<proteinExistence type="inferred from homology"/>
<evidence type="ECO:0000313" key="3">
    <source>
        <dbReference type="Proteomes" id="UP001157418"/>
    </source>
</evidence>
<keyword evidence="3" id="KW-1185">Reference proteome</keyword>
<dbReference type="GO" id="GO:0009733">
    <property type="term" value="P:response to auxin"/>
    <property type="evidence" value="ECO:0007669"/>
    <property type="project" value="InterPro"/>
</dbReference>
<evidence type="ECO:0000313" key="2">
    <source>
        <dbReference type="EMBL" id="CAH1446624.1"/>
    </source>
</evidence>
<dbReference type="PANTHER" id="PTHR31374">
    <property type="entry name" value="AUXIN-INDUCED PROTEIN-LIKE-RELATED"/>
    <property type="match status" value="1"/>
</dbReference>
<organism evidence="2 3">
    <name type="scientific">Lactuca virosa</name>
    <dbReference type="NCBI Taxonomy" id="75947"/>
    <lineage>
        <taxon>Eukaryota</taxon>
        <taxon>Viridiplantae</taxon>
        <taxon>Streptophyta</taxon>
        <taxon>Embryophyta</taxon>
        <taxon>Tracheophyta</taxon>
        <taxon>Spermatophyta</taxon>
        <taxon>Magnoliopsida</taxon>
        <taxon>eudicotyledons</taxon>
        <taxon>Gunneridae</taxon>
        <taxon>Pentapetalae</taxon>
        <taxon>asterids</taxon>
        <taxon>campanulids</taxon>
        <taxon>Asterales</taxon>
        <taxon>Asteraceae</taxon>
        <taxon>Cichorioideae</taxon>
        <taxon>Cichorieae</taxon>
        <taxon>Lactucinae</taxon>
        <taxon>Lactuca</taxon>
    </lineage>
</organism>
<dbReference type="InterPro" id="IPR003676">
    <property type="entry name" value="SAUR_fam"/>
</dbReference>
<evidence type="ECO:0000256" key="1">
    <source>
        <dbReference type="ARBA" id="ARBA00006974"/>
    </source>
</evidence>
<gene>
    <name evidence="2" type="ORF">LVIROSA_LOCUS32303</name>
</gene>
<protein>
    <recommendedName>
        <fullName evidence="4">Small auxin-up RNA</fullName>
    </recommendedName>
</protein>
<comment type="caution">
    <text evidence="2">The sequence shown here is derived from an EMBL/GenBank/DDBJ whole genome shotgun (WGS) entry which is preliminary data.</text>
</comment>
<dbReference type="Pfam" id="PF02519">
    <property type="entry name" value="Auxin_inducible"/>
    <property type="match status" value="1"/>
</dbReference>